<dbReference type="InterPro" id="IPR001314">
    <property type="entry name" value="Peptidase_S1A"/>
</dbReference>
<dbReference type="Ensembl" id="ENSGMOT00000012946.2">
    <property type="protein sequence ID" value="ENSGMOP00000012612.2"/>
    <property type="gene ID" value="ENSGMOG00000028384.1"/>
</dbReference>
<evidence type="ECO:0000259" key="3">
    <source>
        <dbReference type="PROSITE" id="PS50240"/>
    </source>
</evidence>
<dbReference type="PANTHER" id="PTHR24271:SF87">
    <property type="entry name" value="ARGININE ESTERASE-LIKE-RELATED"/>
    <property type="match status" value="1"/>
</dbReference>
<sequence length="248" mass="27563">VMFRLHTLLFIVLACSVQRALGGEIINGKEVPPKSLQYMVSVQNDGKHFCGGFLIRKDIVLTAAHYNVTVVLGTNDLRKIDESTMRYNVKKCKHTDYKKPLNGNDIMMLKLSRPSKIKPIKLPNKKMKIKKNTTCLVAGWGFIKSGGSSVDKLRQVDVATIDRRTCQREWSKKNYVLPANIICAGGYGTEKGACQADSGGPLVCNKMAVGIVSFNLGGNCSYPNVPNIYTDISKFVAWIDYPKKRCQI</sequence>
<dbReference type="PANTHER" id="PTHR24271">
    <property type="entry name" value="KALLIKREIN-RELATED"/>
    <property type="match status" value="1"/>
</dbReference>
<proteinExistence type="predicted"/>
<dbReference type="Pfam" id="PF00089">
    <property type="entry name" value="Trypsin"/>
    <property type="match status" value="1"/>
</dbReference>
<evidence type="ECO:0000256" key="2">
    <source>
        <dbReference type="SAM" id="SignalP"/>
    </source>
</evidence>
<evidence type="ECO:0000313" key="5">
    <source>
        <dbReference type="Proteomes" id="UP000694546"/>
    </source>
</evidence>
<feature type="domain" description="Peptidase S1" evidence="3">
    <location>
        <begin position="25"/>
        <end position="244"/>
    </location>
</feature>
<dbReference type="Gene3D" id="2.40.10.10">
    <property type="entry name" value="Trypsin-like serine proteases"/>
    <property type="match status" value="1"/>
</dbReference>
<dbReference type="OMA" id="MWNDKLP"/>
<name>A0A8C5F7C2_GADMO</name>
<evidence type="ECO:0000256" key="1">
    <source>
        <dbReference type="ARBA" id="ARBA00023157"/>
    </source>
</evidence>
<keyword evidence="2" id="KW-0732">Signal</keyword>
<dbReference type="SMART" id="SM00020">
    <property type="entry name" value="Tryp_SPc"/>
    <property type="match status" value="1"/>
</dbReference>
<dbReference type="GeneTree" id="ENSGT00910000144271"/>
<dbReference type="PRINTS" id="PR00722">
    <property type="entry name" value="CHYMOTRYPSIN"/>
</dbReference>
<dbReference type="SUPFAM" id="SSF50494">
    <property type="entry name" value="Trypsin-like serine proteases"/>
    <property type="match status" value="1"/>
</dbReference>
<dbReference type="CDD" id="cd00190">
    <property type="entry name" value="Tryp_SPc"/>
    <property type="match status" value="1"/>
</dbReference>
<dbReference type="AlphaFoldDB" id="A0A8C5F7C2"/>
<feature type="signal peptide" evidence="2">
    <location>
        <begin position="1"/>
        <end position="22"/>
    </location>
</feature>
<dbReference type="GO" id="GO:0006508">
    <property type="term" value="P:proteolysis"/>
    <property type="evidence" value="ECO:0007669"/>
    <property type="project" value="UniProtKB-KW"/>
</dbReference>
<accession>A0A8C5F7C2</accession>
<dbReference type="Proteomes" id="UP000694546">
    <property type="component" value="Chromosome 12"/>
</dbReference>
<feature type="chain" id="PRO_5045862291" description="Peptidase S1 domain-containing protein" evidence="2">
    <location>
        <begin position="23"/>
        <end position="248"/>
    </location>
</feature>
<evidence type="ECO:0000313" key="4">
    <source>
        <dbReference type="Ensembl" id="ENSGMOP00000012612.2"/>
    </source>
</evidence>
<dbReference type="GO" id="GO:0004252">
    <property type="term" value="F:serine-type endopeptidase activity"/>
    <property type="evidence" value="ECO:0007669"/>
    <property type="project" value="InterPro"/>
</dbReference>
<dbReference type="InterPro" id="IPR001254">
    <property type="entry name" value="Trypsin_dom"/>
</dbReference>
<dbReference type="PROSITE" id="PS50240">
    <property type="entry name" value="TRYPSIN_DOM"/>
    <property type="match status" value="1"/>
</dbReference>
<dbReference type="InterPro" id="IPR043504">
    <property type="entry name" value="Peptidase_S1_PA_chymotrypsin"/>
</dbReference>
<protein>
    <recommendedName>
        <fullName evidence="3">Peptidase S1 domain-containing protein</fullName>
    </recommendedName>
</protein>
<organism evidence="4 5">
    <name type="scientific">Gadus morhua</name>
    <name type="common">Atlantic cod</name>
    <dbReference type="NCBI Taxonomy" id="8049"/>
    <lineage>
        <taxon>Eukaryota</taxon>
        <taxon>Metazoa</taxon>
        <taxon>Chordata</taxon>
        <taxon>Craniata</taxon>
        <taxon>Vertebrata</taxon>
        <taxon>Euteleostomi</taxon>
        <taxon>Actinopterygii</taxon>
        <taxon>Neopterygii</taxon>
        <taxon>Teleostei</taxon>
        <taxon>Neoteleostei</taxon>
        <taxon>Acanthomorphata</taxon>
        <taxon>Zeiogadaria</taxon>
        <taxon>Gadariae</taxon>
        <taxon>Gadiformes</taxon>
        <taxon>Gadoidei</taxon>
        <taxon>Gadidae</taxon>
        <taxon>Gadus</taxon>
    </lineage>
</organism>
<reference evidence="4" key="1">
    <citation type="submission" date="2025-08" db="UniProtKB">
        <authorList>
            <consortium name="Ensembl"/>
        </authorList>
    </citation>
    <scope>IDENTIFICATION</scope>
</reference>
<keyword evidence="1" id="KW-1015">Disulfide bond</keyword>
<dbReference type="InterPro" id="IPR009003">
    <property type="entry name" value="Peptidase_S1_PA"/>
</dbReference>
<reference evidence="4" key="2">
    <citation type="submission" date="2025-09" db="UniProtKB">
        <authorList>
            <consortium name="Ensembl"/>
        </authorList>
    </citation>
    <scope>IDENTIFICATION</scope>
</reference>
<keyword evidence="5" id="KW-1185">Reference proteome</keyword>